<sequence length="780" mass="86089">MQTFKRQQSEKRTNLAPVEPTPAERRAVSVDRRAVLTRTTSRLTTTETLPRSSAPDFLETPCFSSQDVAAPSVDPDDSDWQNESSVDFCRLDAEVESQNDFNLDLDNASYNDEKTRDPWPQEDAISVTTSHIQEELETTWILNLSMHFRDKSNREKFFVTYREQHETEDVWRRVTVSLDYRKAPEDSLEMELMKTKFQRDKSARVYEAIRDSLSAIRFYDTVTNLKLQTTDGRLHVHVAEDMNELITYPAVREVQHLRCHRIRERDIVFDSHMSGFVYKVQQRHNLFGVVVDNADEHVKGLLISYAERGPLMDILYDHRPGNDQGLARLPFATRATWAKQVVQGLADVHESGFVQGDFTLSNIVVDSMGDAKIIDINRRGCPVGWEPPEARPLLKSSQGISMYIGVKSDLYQLGMVLWALAMEDDEPEKYGPRLVLGPDADVPHGTDGSNIAPLPIPLGPIGRHVAACRAVAPEFGDYSEKSFAYASGGGLVGGMPEIRAVSPSDRWTYTSFMNPADVGYVGYETPCAYSPRGRSPPSPLPSNFGQYAMHRAYRDDSRSLSAQRTSYSNDVLPTGTEKNQQGELPQKEEGEGSSSAGSRRTISGARDEVDDGEEQEVAETSRREVEEGESCDGRGSVVFTTPIQAEARQAVSRERSVSARVESSKPTGQETEAEPTENVGCLDQAIAPVGEVERAKATGITEPEGQASWDRESEATTTSVRKAPVESGAESAGPTEPGETSEDHGIDAPVVISVDDDEGGNGDDGDSGVPNASPEDGARL</sequence>
<comment type="caution">
    <text evidence="2">The sequence shown here is derived from an EMBL/GenBank/DDBJ whole genome shotgun (WGS) entry which is preliminary data.</text>
</comment>
<feature type="compositionally biased region" description="Acidic residues" evidence="1">
    <location>
        <begin position="754"/>
        <end position="766"/>
    </location>
</feature>
<feature type="compositionally biased region" description="Acidic residues" evidence="1">
    <location>
        <begin position="608"/>
        <end position="617"/>
    </location>
</feature>
<feature type="region of interest" description="Disordered" evidence="1">
    <location>
        <begin position="1"/>
        <end position="58"/>
    </location>
</feature>
<keyword evidence="3" id="KW-1185">Reference proteome</keyword>
<organism evidence="2 3">
    <name type="scientific">Parascedosporium putredinis</name>
    <dbReference type="NCBI Taxonomy" id="1442378"/>
    <lineage>
        <taxon>Eukaryota</taxon>
        <taxon>Fungi</taxon>
        <taxon>Dikarya</taxon>
        <taxon>Ascomycota</taxon>
        <taxon>Pezizomycotina</taxon>
        <taxon>Sordariomycetes</taxon>
        <taxon>Hypocreomycetidae</taxon>
        <taxon>Microascales</taxon>
        <taxon>Microascaceae</taxon>
        <taxon>Parascedosporium</taxon>
    </lineage>
</organism>
<dbReference type="EMBL" id="CALLCH030000001">
    <property type="protein sequence ID" value="CAI4210547.1"/>
    <property type="molecule type" value="Genomic_DNA"/>
</dbReference>
<dbReference type="InterPro" id="IPR011009">
    <property type="entry name" value="Kinase-like_dom_sf"/>
</dbReference>
<evidence type="ECO:0000313" key="3">
    <source>
        <dbReference type="Proteomes" id="UP000838763"/>
    </source>
</evidence>
<protein>
    <recommendedName>
        <fullName evidence="4">Protein kinase domain-containing protein</fullName>
    </recommendedName>
</protein>
<name>A0A9P1M6Y0_9PEZI</name>
<feature type="compositionally biased region" description="Basic and acidic residues" evidence="1">
    <location>
        <begin position="22"/>
        <end position="34"/>
    </location>
</feature>
<dbReference type="OrthoDB" id="635774at2759"/>
<dbReference type="AlphaFoldDB" id="A0A9P1M6Y0"/>
<evidence type="ECO:0000313" key="2">
    <source>
        <dbReference type="EMBL" id="CAI4210547.1"/>
    </source>
</evidence>
<dbReference type="Proteomes" id="UP000838763">
    <property type="component" value="Unassembled WGS sequence"/>
</dbReference>
<dbReference type="Gene3D" id="1.10.510.10">
    <property type="entry name" value="Transferase(Phosphotransferase) domain 1"/>
    <property type="match status" value="1"/>
</dbReference>
<gene>
    <name evidence="2" type="ORF">PPNO1_LOCUS349</name>
</gene>
<feature type="compositionally biased region" description="Polar residues" evidence="1">
    <location>
        <begin position="559"/>
        <end position="583"/>
    </location>
</feature>
<feature type="region of interest" description="Disordered" evidence="1">
    <location>
        <begin position="554"/>
        <end position="780"/>
    </location>
</feature>
<feature type="compositionally biased region" description="Low complexity" evidence="1">
    <location>
        <begin position="36"/>
        <end position="53"/>
    </location>
</feature>
<dbReference type="SUPFAM" id="SSF56112">
    <property type="entry name" value="Protein kinase-like (PK-like)"/>
    <property type="match status" value="1"/>
</dbReference>
<proteinExistence type="predicted"/>
<evidence type="ECO:0008006" key="4">
    <source>
        <dbReference type="Google" id="ProtNLM"/>
    </source>
</evidence>
<accession>A0A9P1M6Y0</accession>
<reference evidence="2" key="1">
    <citation type="submission" date="2022-11" db="EMBL/GenBank/DDBJ databases">
        <authorList>
            <person name="Scott C."/>
            <person name="Bruce N."/>
        </authorList>
    </citation>
    <scope>NUCLEOTIDE SEQUENCE</scope>
</reference>
<evidence type="ECO:0000256" key="1">
    <source>
        <dbReference type="SAM" id="MobiDB-lite"/>
    </source>
</evidence>